<proteinExistence type="predicted"/>
<gene>
    <name evidence="2" type="ORF">GOBAR_AA33359</name>
</gene>
<evidence type="ECO:0000313" key="3">
    <source>
        <dbReference type="Proteomes" id="UP000239757"/>
    </source>
</evidence>
<protein>
    <submittedName>
        <fullName evidence="2">Uncharacterized protein</fullName>
    </submittedName>
</protein>
<reference evidence="2 3" key="1">
    <citation type="submission" date="2015-01" db="EMBL/GenBank/DDBJ databases">
        <title>Genome of allotetraploid Gossypium barbadense reveals genomic plasticity and fiber elongation in cotton evolution.</title>
        <authorList>
            <person name="Chen X."/>
            <person name="Liu X."/>
            <person name="Zhao B."/>
            <person name="Zheng H."/>
            <person name="Hu Y."/>
            <person name="Lu G."/>
            <person name="Yang C."/>
            <person name="Chen J."/>
            <person name="Shan C."/>
            <person name="Zhang L."/>
            <person name="Zhou Y."/>
            <person name="Wang L."/>
            <person name="Guo W."/>
            <person name="Bai Y."/>
            <person name="Ruan J."/>
            <person name="Shangguan X."/>
            <person name="Mao Y."/>
            <person name="Jiang J."/>
            <person name="Zhu Y."/>
            <person name="Lei J."/>
            <person name="Kang H."/>
            <person name="Chen S."/>
            <person name="He X."/>
            <person name="Wang R."/>
            <person name="Wang Y."/>
            <person name="Chen J."/>
            <person name="Wang L."/>
            <person name="Yu S."/>
            <person name="Wang B."/>
            <person name="Wei J."/>
            <person name="Song S."/>
            <person name="Lu X."/>
            <person name="Gao Z."/>
            <person name="Gu W."/>
            <person name="Deng X."/>
            <person name="Ma D."/>
            <person name="Wang S."/>
            <person name="Liang W."/>
            <person name="Fang L."/>
            <person name="Cai C."/>
            <person name="Zhu X."/>
            <person name="Zhou B."/>
            <person name="Zhang Y."/>
            <person name="Chen Z."/>
            <person name="Xu S."/>
            <person name="Zhu R."/>
            <person name="Wang S."/>
            <person name="Zhang T."/>
            <person name="Zhao G."/>
        </authorList>
    </citation>
    <scope>NUCLEOTIDE SEQUENCE [LARGE SCALE GENOMIC DNA]</scope>
    <source>
        <strain evidence="3">cv. Xinhai21</strain>
        <tissue evidence="2">Leaf</tissue>
    </source>
</reference>
<dbReference type="EMBL" id="KZ668625">
    <property type="protein sequence ID" value="PPR87331.1"/>
    <property type="molecule type" value="Genomic_DNA"/>
</dbReference>
<dbReference type="AlphaFoldDB" id="A0A2P5W8E4"/>
<organism evidence="2 3">
    <name type="scientific">Gossypium barbadense</name>
    <name type="common">Sea Island cotton</name>
    <name type="synonym">Hibiscus barbadensis</name>
    <dbReference type="NCBI Taxonomy" id="3634"/>
    <lineage>
        <taxon>Eukaryota</taxon>
        <taxon>Viridiplantae</taxon>
        <taxon>Streptophyta</taxon>
        <taxon>Embryophyta</taxon>
        <taxon>Tracheophyta</taxon>
        <taxon>Spermatophyta</taxon>
        <taxon>Magnoliopsida</taxon>
        <taxon>eudicotyledons</taxon>
        <taxon>Gunneridae</taxon>
        <taxon>Pentapetalae</taxon>
        <taxon>rosids</taxon>
        <taxon>malvids</taxon>
        <taxon>Malvales</taxon>
        <taxon>Malvaceae</taxon>
        <taxon>Malvoideae</taxon>
        <taxon>Gossypium</taxon>
    </lineage>
</organism>
<feature type="compositionally biased region" description="Acidic residues" evidence="1">
    <location>
        <begin position="148"/>
        <end position="160"/>
    </location>
</feature>
<sequence length="160" mass="18935">MTVNLILPDEITTSAQRVKVDRMMRKVQDYIVKSEEDIVQHLITINRKMQEVLWNGHELIRKNKGVRKIARQIVGLRKLNGKQSVFDMPWMEKFVVRKLPIEFLDSLPVIKMEEEEDPKEFPNWIVEDKFEENCEPNIENFQGKDTESEMEEDVEMDLSG</sequence>
<name>A0A2P5W8E4_GOSBA</name>
<dbReference type="Proteomes" id="UP000239757">
    <property type="component" value="Unassembled WGS sequence"/>
</dbReference>
<feature type="region of interest" description="Disordered" evidence="1">
    <location>
        <begin position="139"/>
        <end position="160"/>
    </location>
</feature>
<evidence type="ECO:0000256" key="1">
    <source>
        <dbReference type="SAM" id="MobiDB-lite"/>
    </source>
</evidence>
<evidence type="ECO:0000313" key="2">
    <source>
        <dbReference type="EMBL" id="PPR87331.1"/>
    </source>
</evidence>
<accession>A0A2P5W8E4</accession>